<name>A2FZZ9_TRIV3</name>
<keyword evidence="3" id="KW-1185">Reference proteome</keyword>
<dbReference type="AlphaFoldDB" id="A2FZZ9"/>
<dbReference type="Proteomes" id="UP000001542">
    <property type="component" value="Unassembled WGS sequence"/>
</dbReference>
<dbReference type="InterPro" id="IPR032675">
    <property type="entry name" value="LRR_dom_sf"/>
</dbReference>
<reference evidence="2" key="1">
    <citation type="submission" date="2006-10" db="EMBL/GenBank/DDBJ databases">
        <authorList>
            <person name="Amadeo P."/>
            <person name="Zhao Q."/>
            <person name="Wortman J."/>
            <person name="Fraser-Liggett C."/>
            <person name="Carlton J."/>
        </authorList>
    </citation>
    <scope>NUCLEOTIDE SEQUENCE</scope>
    <source>
        <strain evidence="2">G3</strain>
    </source>
</reference>
<dbReference type="VEuPathDB" id="TrichDB:TVAG_372330"/>
<dbReference type="InterPro" id="IPR026906">
    <property type="entry name" value="LRR_5"/>
</dbReference>
<keyword evidence="1" id="KW-0472">Membrane</keyword>
<dbReference type="VEuPathDB" id="TrichDB:TVAGG3_1038160"/>
<dbReference type="RefSeq" id="XP_001302451.1">
    <property type="nucleotide sequence ID" value="XM_001302450.1"/>
</dbReference>
<organism evidence="2 3">
    <name type="scientific">Trichomonas vaginalis (strain ATCC PRA-98 / G3)</name>
    <dbReference type="NCBI Taxonomy" id="412133"/>
    <lineage>
        <taxon>Eukaryota</taxon>
        <taxon>Metamonada</taxon>
        <taxon>Parabasalia</taxon>
        <taxon>Trichomonadida</taxon>
        <taxon>Trichomonadidae</taxon>
        <taxon>Trichomonas</taxon>
    </lineage>
</organism>
<keyword evidence="1" id="KW-1133">Transmembrane helix</keyword>
<reference evidence="2" key="2">
    <citation type="journal article" date="2007" name="Science">
        <title>Draft genome sequence of the sexually transmitted pathogen Trichomonas vaginalis.</title>
        <authorList>
            <person name="Carlton J.M."/>
            <person name="Hirt R.P."/>
            <person name="Silva J.C."/>
            <person name="Delcher A.L."/>
            <person name="Schatz M."/>
            <person name="Zhao Q."/>
            <person name="Wortman J.R."/>
            <person name="Bidwell S.L."/>
            <person name="Alsmark U.C.M."/>
            <person name="Besteiro S."/>
            <person name="Sicheritz-Ponten T."/>
            <person name="Noel C.J."/>
            <person name="Dacks J.B."/>
            <person name="Foster P.G."/>
            <person name="Simillion C."/>
            <person name="Van de Peer Y."/>
            <person name="Miranda-Saavedra D."/>
            <person name="Barton G.J."/>
            <person name="Westrop G.D."/>
            <person name="Mueller S."/>
            <person name="Dessi D."/>
            <person name="Fiori P.L."/>
            <person name="Ren Q."/>
            <person name="Paulsen I."/>
            <person name="Zhang H."/>
            <person name="Bastida-Corcuera F.D."/>
            <person name="Simoes-Barbosa A."/>
            <person name="Brown M.T."/>
            <person name="Hayes R.D."/>
            <person name="Mukherjee M."/>
            <person name="Okumura C.Y."/>
            <person name="Schneider R."/>
            <person name="Smith A.J."/>
            <person name="Vanacova S."/>
            <person name="Villalvazo M."/>
            <person name="Haas B.J."/>
            <person name="Pertea M."/>
            <person name="Feldblyum T.V."/>
            <person name="Utterback T.R."/>
            <person name="Shu C.L."/>
            <person name="Osoegawa K."/>
            <person name="de Jong P.J."/>
            <person name="Hrdy I."/>
            <person name="Horvathova L."/>
            <person name="Zubacova Z."/>
            <person name="Dolezal P."/>
            <person name="Malik S.B."/>
            <person name="Logsdon J.M. Jr."/>
            <person name="Henze K."/>
            <person name="Gupta A."/>
            <person name="Wang C.C."/>
            <person name="Dunne R.L."/>
            <person name="Upcroft J.A."/>
            <person name="Upcroft P."/>
            <person name="White O."/>
            <person name="Salzberg S.L."/>
            <person name="Tang P."/>
            <person name="Chiu C.-H."/>
            <person name="Lee Y.-S."/>
            <person name="Embley T.M."/>
            <person name="Coombs G.H."/>
            <person name="Mottram J.C."/>
            <person name="Tachezy J."/>
            <person name="Fraser-Liggett C.M."/>
            <person name="Johnson P.J."/>
        </authorList>
    </citation>
    <scope>NUCLEOTIDE SEQUENCE [LARGE SCALE GENOMIC DNA]</scope>
    <source>
        <strain evidence="2">G3</strain>
    </source>
</reference>
<evidence type="ECO:0000256" key="1">
    <source>
        <dbReference type="SAM" id="Phobius"/>
    </source>
</evidence>
<feature type="transmembrane region" description="Helical" evidence="1">
    <location>
        <begin position="284"/>
        <end position="308"/>
    </location>
</feature>
<proteinExistence type="predicted"/>
<keyword evidence="1" id="KW-0812">Transmembrane</keyword>
<dbReference type="Gene3D" id="3.80.10.10">
    <property type="entry name" value="Ribonuclease Inhibitor"/>
    <property type="match status" value="1"/>
</dbReference>
<sequence>MIKEYKCPNELRSIEKCAFSNCIQLTKFEFNDKIEAINSCTFFNTSLKKIKIPNIITDIIPDSFLCSNDIQFEFEEGGHPFYDAINNLFIEKDTKVLLFTYGKISGTYRVPDNIVFMDMQTIYSDRFVTHDGIAIKKGLTKLIVPESYQDQFVVYDYNSLDSTPIYKDLYAKFYTLCSDAAPKIEIPWQRADNINYFATDKFIPGFADHYFTVNSCNDNNDRIQKDIVFEAKDGNYPKGLKYTGDIYQQGEYYILEYEIQKTNFVRYLQTKLDSKVLNGIHGNLIIYLLSLITVLSVIIVMLSVIYFIQLRTDINYI</sequence>
<evidence type="ECO:0000313" key="2">
    <source>
        <dbReference type="EMBL" id="EAX89521.1"/>
    </source>
</evidence>
<dbReference type="InParanoid" id="A2FZZ9"/>
<dbReference type="EMBL" id="DS114193">
    <property type="protein sequence ID" value="EAX89521.1"/>
    <property type="molecule type" value="Genomic_DNA"/>
</dbReference>
<dbReference type="Pfam" id="PF13306">
    <property type="entry name" value="LRR_5"/>
    <property type="match status" value="1"/>
</dbReference>
<gene>
    <name evidence="2" type="ORF">TVAG_372330</name>
</gene>
<evidence type="ECO:0000313" key="3">
    <source>
        <dbReference type="Proteomes" id="UP000001542"/>
    </source>
</evidence>
<accession>A2FZZ9</accession>
<dbReference type="KEGG" id="tva:4747192"/>
<protein>
    <recommendedName>
        <fullName evidence="4">Surface antigen BspA-like</fullName>
    </recommendedName>
</protein>
<evidence type="ECO:0008006" key="4">
    <source>
        <dbReference type="Google" id="ProtNLM"/>
    </source>
</evidence>